<keyword evidence="5" id="KW-1185">Reference proteome</keyword>
<accession>A0A8B9RQT3</accession>
<dbReference type="Proteomes" id="UP000694541">
    <property type="component" value="Unplaced"/>
</dbReference>
<dbReference type="PANTHER" id="PTHR47037">
    <property type="entry name" value="39S RIBOSOMAL PROTEIN L33, MITOCHONDRIAL"/>
    <property type="match status" value="1"/>
</dbReference>
<dbReference type="AlphaFoldDB" id="A0A8B9RQT3"/>
<reference evidence="4" key="2">
    <citation type="submission" date="2025-09" db="UniProtKB">
        <authorList>
            <consortium name="Ensembl"/>
        </authorList>
    </citation>
    <scope>IDENTIFICATION</scope>
</reference>
<dbReference type="PANTHER" id="PTHR47037:SF1">
    <property type="entry name" value="LARGE RIBOSOMAL SUBUNIT PROTEIN BL33M"/>
    <property type="match status" value="1"/>
</dbReference>
<dbReference type="GO" id="GO:0005840">
    <property type="term" value="C:ribosome"/>
    <property type="evidence" value="ECO:0007669"/>
    <property type="project" value="UniProtKB-KW"/>
</dbReference>
<dbReference type="GO" id="GO:1990904">
    <property type="term" value="C:ribonucleoprotein complex"/>
    <property type="evidence" value="ECO:0007669"/>
    <property type="project" value="UniProtKB-KW"/>
</dbReference>
<organism evidence="4 5">
    <name type="scientific">Accipiter nisus</name>
    <name type="common">Eurasian sparrowhawk</name>
    <dbReference type="NCBI Taxonomy" id="211598"/>
    <lineage>
        <taxon>Eukaryota</taxon>
        <taxon>Metazoa</taxon>
        <taxon>Chordata</taxon>
        <taxon>Craniata</taxon>
        <taxon>Vertebrata</taxon>
        <taxon>Euteleostomi</taxon>
        <taxon>Archelosauria</taxon>
        <taxon>Archosauria</taxon>
        <taxon>Dinosauria</taxon>
        <taxon>Saurischia</taxon>
        <taxon>Theropoda</taxon>
        <taxon>Coelurosauria</taxon>
        <taxon>Aves</taxon>
        <taxon>Neognathae</taxon>
        <taxon>Neoaves</taxon>
        <taxon>Telluraves</taxon>
        <taxon>Accipitrimorphae</taxon>
        <taxon>Accipitriformes</taxon>
        <taxon>Accipitridae</taxon>
        <taxon>Accipitrinae</taxon>
        <taxon>Accipiter</taxon>
    </lineage>
</organism>
<protein>
    <recommendedName>
        <fullName evidence="6">39S ribosomal protein L33, mitochondrial</fullName>
    </recommendedName>
</protein>
<evidence type="ECO:0000313" key="4">
    <source>
        <dbReference type="Ensembl" id="ENSANIP00000003614.1"/>
    </source>
</evidence>
<name>A0A8B9RQT3_9AVES</name>
<dbReference type="InterPro" id="IPR052008">
    <property type="entry name" value="Mitoribosomal_protein_bL33"/>
</dbReference>
<evidence type="ECO:0000313" key="5">
    <source>
        <dbReference type="Proteomes" id="UP000694541"/>
    </source>
</evidence>
<evidence type="ECO:0000256" key="2">
    <source>
        <dbReference type="ARBA" id="ARBA00022980"/>
    </source>
</evidence>
<dbReference type="InterPro" id="IPR038584">
    <property type="entry name" value="Ribosomal_bL33_sf"/>
</dbReference>
<comment type="similarity">
    <text evidence="1">Belongs to the bacterial ribosomal protein bL33 family.</text>
</comment>
<keyword evidence="3" id="KW-0687">Ribonucleoprotein</keyword>
<evidence type="ECO:0000256" key="1">
    <source>
        <dbReference type="ARBA" id="ARBA00007596"/>
    </source>
</evidence>
<reference evidence="4" key="1">
    <citation type="submission" date="2025-08" db="UniProtKB">
        <authorList>
            <consortium name="Ensembl"/>
        </authorList>
    </citation>
    <scope>IDENTIFICATION</scope>
</reference>
<keyword evidence="2" id="KW-0689">Ribosomal protein</keyword>
<dbReference type="GO" id="GO:0005739">
    <property type="term" value="C:mitochondrion"/>
    <property type="evidence" value="ECO:0007669"/>
    <property type="project" value="TreeGrafter"/>
</dbReference>
<sequence length="60" mass="7085">SFLSYIPCDFRYILVKMKSAAETGYCFNIRRLRLQEKLVLLRYDPIGKRTSLQLTLKSLI</sequence>
<proteinExistence type="inferred from homology"/>
<evidence type="ECO:0008006" key="6">
    <source>
        <dbReference type="Google" id="ProtNLM"/>
    </source>
</evidence>
<dbReference type="Ensembl" id="ENSANIT00000003732.1">
    <property type="protein sequence ID" value="ENSANIP00000003614.1"/>
    <property type="gene ID" value="ENSANIG00000002444.1"/>
</dbReference>
<dbReference type="Gene3D" id="2.20.28.120">
    <property type="entry name" value="Ribosomal protein L33"/>
    <property type="match status" value="1"/>
</dbReference>
<evidence type="ECO:0000256" key="3">
    <source>
        <dbReference type="ARBA" id="ARBA00023274"/>
    </source>
</evidence>